<accession>A0A5B9DQT5</accession>
<proteinExistence type="predicted"/>
<dbReference type="EMBL" id="CP041690">
    <property type="protein sequence ID" value="QEE21432.1"/>
    <property type="molecule type" value="Genomic_DNA"/>
</dbReference>
<evidence type="ECO:0000313" key="1">
    <source>
        <dbReference type="EMBL" id="QEE21432.1"/>
    </source>
</evidence>
<sequence>MLSGNGCSAASGNQVLQLVAASKYSNRMINGWSRATNVQVVPIRVCSAAKANLAAAAASNRTFGLMQQAVLTDPLISTSLMRAKSSAGRVLAVNQAGKTVTVYVY</sequence>
<gene>
    <name evidence="1" type="ORF">FNA67_15100</name>
</gene>
<name>A0A5B9DQT5_9HYPH</name>
<dbReference type="KEGG" id="yti:FNA67_15100"/>
<reference evidence="1 2" key="1">
    <citation type="journal article" date="2015" name="Int. J. Syst. Evol. Microbiol.">
        <title>Youhaiella tibetensis gen. nov., sp. nov., isolated from subsurface sediment.</title>
        <authorList>
            <person name="Wang Y.X."/>
            <person name="Huang F.Q."/>
            <person name="Nogi Y."/>
            <person name="Pang S.J."/>
            <person name="Wang P.K."/>
            <person name="Lv J."/>
        </authorList>
    </citation>
    <scope>NUCLEOTIDE SEQUENCE [LARGE SCALE GENOMIC DNA]</scope>
    <source>
        <strain evidence="2">fig4</strain>
    </source>
</reference>
<evidence type="ECO:0000313" key="2">
    <source>
        <dbReference type="Proteomes" id="UP000321062"/>
    </source>
</evidence>
<protein>
    <submittedName>
        <fullName evidence="1">Uncharacterized protein</fullName>
    </submittedName>
</protein>
<keyword evidence="2" id="KW-1185">Reference proteome</keyword>
<dbReference type="AlphaFoldDB" id="A0A5B9DQT5"/>
<dbReference type="OrthoDB" id="7951399at2"/>
<organism evidence="1 2">
    <name type="scientific">Paradevosia tibetensis</name>
    <dbReference type="NCBI Taxonomy" id="1447062"/>
    <lineage>
        <taxon>Bacteria</taxon>
        <taxon>Pseudomonadati</taxon>
        <taxon>Pseudomonadota</taxon>
        <taxon>Alphaproteobacteria</taxon>
        <taxon>Hyphomicrobiales</taxon>
        <taxon>Devosiaceae</taxon>
        <taxon>Paradevosia</taxon>
    </lineage>
</organism>
<dbReference type="Proteomes" id="UP000321062">
    <property type="component" value="Chromosome"/>
</dbReference>